<accession>A0A8J5IIM7</accession>
<feature type="domain" description="Protein kinase" evidence="1">
    <location>
        <begin position="1"/>
        <end position="289"/>
    </location>
</feature>
<dbReference type="GO" id="GO:0005524">
    <property type="term" value="F:ATP binding"/>
    <property type="evidence" value="ECO:0007669"/>
    <property type="project" value="InterPro"/>
</dbReference>
<organism evidence="2 3">
    <name type="scientific">Phytophthora aleatoria</name>
    <dbReference type="NCBI Taxonomy" id="2496075"/>
    <lineage>
        <taxon>Eukaryota</taxon>
        <taxon>Sar</taxon>
        <taxon>Stramenopiles</taxon>
        <taxon>Oomycota</taxon>
        <taxon>Peronosporomycetes</taxon>
        <taxon>Peronosporales</taxon>
        <taxon>Peronosporaceae</taxon>
        <taxon>Phytophthora</taxon>
    </lineage>
</organism>
<comment type="caution">
    <text evidence="2">The sequence shown here is derived from an EMBL/GenBank/DDBJ whole genome shotgun (WGS) entry which is preliminary data.</text>
</comment>
<reference evidence="2" key="1">
    <citation type="submission" date="2021-01" db="EMBL/GenBank/DDBJ databases">
        <title>Phytophthora aleatoria, a newly-described species from Pinus radiata is distinct from Phytophthora cactorum isolates based on comparative genomics.</title>
        <authorList>
            <person name="Mcdougal R."/>
            <person name="Panda P."/>
            <person name="Williams N."/>
            <person name="Studholme D.J."/>
        </authorList>
    </citation>
    <scope>NUCLEOTIDE SEQUENCE</scope>
    <source>
        <strain evidence="2">NZFS 4037</strain>
    </source>
</reference>
<evidence type="ECO:0000313" key="2">
    <source>
        <dbReference type="EMBL" id="KAG6963126.1"/>
    </source>
</evidence>
<keyword evidence="3" id="KW-1185">Reference proteome</keyword>
<dbReference type="PANTHER" id="PTHR44329:SF214">
    <property type="entry name" value="PROTEIN KINASE DOMAIN-CONTAINING PROTEIN"/>
    <property type="match status" value="1"/>
</dbReference>
<dbReference type="Pfam" id="PF00069">
    <property type="entry name" value="Pkinase"/>
    <property type="match status" value="1"/>
</dbReference>
<dbReference type="PROSITE" id="PS50011">
    <property type="entry name" value="PROTEIN_KINASE_DOM"/>
    <property type="match status" value="1"/>
</dbReference>
<dbReference type="InterPro" id="IPR051681">
    <property type="entry name" value="Ser/Thr_Kinases-Pseudokinases"/>
</dbReference>
<evidence type="ECO:0000259" key="1">
    <source>
        <dbReference type="PROSITE" id="PS50011"/>
    </source>
</evidence>
<gene>
    <name evidence="2" type="ORF">JG688_00008292</name>
</gene>
<evidence type="ECO:0000313" key="3">
    <source>
        <dbReference type="Proteomes" id="UP000709295"/>
    </source>
</evidence>
<dbReference type="Proteomes" id="UP000709295">
    <property type="component" value="Unassembled WGS sequence"/>
</dbReference>
<dbReference type="PANTHER" id="PTHR44329">
    <property type="entry name" value="SERINE/THREONINE-PROTEIN KINASE TNNI3K-RELATED"/>
    <property type="match status" value="1"/>
</dbReference>
<dbReference type="PROSITE" id="PS00109">
    <property type="entry name" value="PROTEIN_KINASE_TYR"/>
    <property type="match status" value="1"/>
</dbReference>
<dbReference type="InterPro" id="IPR008266">
    <property type="entry name" value="Tyr_kinase_AS"/>
</dbReference>
<sequence>MLLDMAAMPPRASVFTQEQWDFLNWMCTFEKATMADVVQGLKRFIEHNPAPDWIIPRQAESFEDEVFSESAFVSRHKGLLLGTKVAIEKCRGPFKSLNRTFQSVIDLWLRLKHPNVLQLYGACDVGDSQLVVCEYAQSACGLRYMHACGIVHGDVSPNNILVSGAGTAKLASFVLSSPQREIEPEPTQSGSSSWTSPAFCCGHRRRFASDVFWFGKMVFELVSGSIATNNIDYRCDICSAIDLPLQPAVFTDDEWELVLDTCKGGVTMADVTKRVASFVAIDAAVDEELARNSGKYNLGIEQRKKLKGRVFDELLKQEMEDEEAEEKIEAKCGRFVDGVEGTREYGGCHVRVTT</sequence>
<proteinExistence type="predicted"/>
<protein>
    <recommendedName>
        <fullName evidence="1">Protein kinase domain-containing protein</fullName>
    </recommendedName>
</protein>
<dbReference type="InterPro" id="IPR000719">
    <property type="entry name" value="Prot_kinase_dom"/>
</dbReference>
<dbReference type="EMBL" id="JAENGY010000431">
    <property type="protein sequence ID" value="KAG6963126.1"/>
    <property type="molecule type" value="Genomic_DNA"/>
</dbReference>
<name>A0A8J5IIM7_9STRA</name>
<dbReference type="AlphaFoldDB" id="A0A8J5IIM7"/>
<dbReference type="GO" id="GO:0004674">
    <property type="term" value="F:protein serine/threonine kinase activity"/>
    <property type="evidence" value="ECO:0007669"/>
    <property type="project" value="TreeGrafter"/>
</dbReference>